<dbReference type="Pfam" id="PF08701">
    <property type="entry name" value="GN3L_Grn1"/>
    <property type="match status" value="1"/>
</dbReference>
<comment type="caution">
    <text evidence="9">The sequence shown here is derived from an EMBL/GenBank/DDBJ whole genome shotgun (WGS) entry which is preliminary data.</text>
</comment>
<dbReference type="SUPFAM" id="SSF52540">
    <property type="entry name" value="P-loop containing nucleoside triphosphate hydrolases"/>
    <property type="match status" value="1"/>
</dbReference>
<reference evidence="9 10" key="1">
    <citation type="journal article" date="2018" name="Nat. Ecol. Evol.">
        <title>Shark genomes provide insights into elasmobranch evolution and the origin of vertebrates.</title>
        <authorList>
            <person name="Hara Y"/>
            <person name="Yamaguchi K"/>
            <person name="Onimaru K"/>
            <person name="Kadota M"/>
            <person name="Koyanagi M"/>
            <person name="Keeley SD"/>
            <person name="Tatsumi K"/>
            <person name="Tanaka K"/>
            <person name="Motone F"/>
            <person name="Kageyama Y"/>
            <person name="Nozu R"/>
            <person name="Adachi N"/>
            <person name="Nishimura O"/>
            <person name="Nakagawa R"/>
            <person name="Tanegashima C"/>
            <person name="Kiyatake I"/>
            <person name="Matsumoto R"/>
            <person name="Murakumo K"/>
            <person name="Nishida K"/>
            <person name="Terakita A"/>
            <person name="Kuratani S"/>
            <person name="Sato K"/>
            <person name="Hyodo S Kuraku.S."/>
        </authorList>
    </citation>
    <scope>NUCLEOTIDE SEQUENCE [LARGE SCALE GENOMIC DNA]</scope>
</reference>
<dbReference type="PANTHER" id="PTHR11089">
    <property type="entry name" value="GTP-BINDING PROTEIN-RELATED"/>
    <property type="match status" value="1"/>
</dbReference>
<dbReference type="FunFam" id="1.10.1580.10:FF:000002">
    <property type="entry name" value="Guanine nucleotide-binding protein-like 3 (nucleolar)-like"/>
    <property type="match status" value="1"/>
</dbReference>
<accession>A0A401S579</accession>
<evidence type="ECO:0000256" key="5">
    <source>
        <dbReference type="ARBA" id="ARBA00023134"/>
    </source>
</evidence>
<keyword evidence="10" id="KW-1185">Reference proteome</keyword>
<dbReference type="InterPro" id="IPR027417">
    <property type="entry name" value="P-loop_NTPase"/>
</dbReference>
<feature type="region of interest" description="Disordered" evidence="7">
    <location>
        <begin position="469"/>
        <end position="506"/>
    </location>
</feature>
<evidence type="ECO:0000256" key="4">
    <source>
        <dbReference type="ARBA" id="ARBA00023054"/>
    </source>
</evidence>
<dbReference type="STRING" id="137246.A0A401S579"/>
<evidence type="ECO:0000256" key="7">
    <source>
        <dbReference type="SAM" id="MobiDB-lite"/>
    </source>
</evidence>
<name>A0A401S579_CHIPU</name>
<proteinExistence type="predicted"/>
<feature type="compositionally biased region" description="Basic and acidic residues" evidence="7">
    <location>
        <begin position="472"/>
        <end position="506"/>
    </location>
</feature>
<feature type="domain" description="CP-type G" evidence="8">
    <location>
        <begin position="124"/>
        <end position="308"/>
    </location>
</feature>
<dbReference type="GO" id="GO:0005730">
    <property type="term" value="C:nucleolus"/>
    <property type="evidence" value="ECO:0007669"/>
    <property type="project" value="UniProtKB-SubCell"/>
</dbReference>
<comment type="subcellular location">
    <subcellularLocation>
        <location evidence="1">Nucleus</location>
        <location evidence="1">Nucleolus</location>
    </subcellularLocation>
</comment>
<dbReference type="Pfam" id="PF01926">
    <property type="entry name" value="MMR_HSR1"/>
    <property type="match status" value="1"/>
</dbReference>
<evidence type="ECO:0000256" key="1">
    <source>
        <dbReference type="ARBA" id="ARBA00004604"/>
    </source>
</evidence>
<keyword evidence="5" id="KW-0342">GTP-binding</keyword>
<keyword evidence="4" id="KW-0175">Coiled coil</keyword>
<evidence type="ECO:0000313" key="10">
    <source>
        <dbReference type="Proteomes" id="UP000287033"/>
    </source>
</evidence>
<evidence type="ECO:0000256" key="3">
    <source>
        <dbReference type="ARBA" id="ARBA00022741"/>
    </source>
</evidence>
<dbReference type="InterPro" id="IPR050755">
    <property type="entry name" value="TRAFAC_YlqF/YawG_RiboMat"/>
</dbReference>
<organism evidence="9 10">
    <name type="scientific">Chiloscyllium punctatum</name>
    <name type="common">Brownbanded bambooshark</name>
    <name type="synonym">Hemiscyllium punctatum</name>
    <dbReference type="NCBI Taxonomy" id="137246"/>
    <lineage>
        <taxon>Eukaryota</taxon>
        <taxon>Metazoa</taxon>
        <taxon>Chordata</taxon>
        <taxon>Craniata</taxon>
        <taxon>Vertebrata</taxon>
        <taxon>Chondrichthyes</taxon>
        <taxon>Elasmobranchii</taxon>
        <taxon>Galeomorphii</taxon>
        <taxon>Galeoidea</taxon>
        <taxon>Orectolobiformes</taxon>
        <taxon>Hemiscylliidae</taxon>
        <taxon>Chiloscyllium</taxon>
    </lineage>
</organism>
<keyword evidence="6" id="KW-0539">Nucleus</keyword>
<dbReference type="InterPro" id="IPR014813">
    <property type="entry name" value="Gnl3_N_dom"/>
</dbReference>
<dbReference type="EMBL" id="BEZZ01000090">
    <property type="protein sequence ID" value="GCC25553.1"/>
    <property type="molecule type" value="Genomic_DNA"/>
</dbReference>
<dbReference type="PROSITE" id="PS51721">
    <property type="entry name" value="G_CP"/>
    <property type="match status" value="1"/>
</dbReference>
<evidence type="ECO:0000259" key="8">
    <source>
        <dbReference type="PROSITE" id="PS51721"/>
    </source>
</evidence>
<evidence type="ECO:0000256" key="6">
    <source>
        <dbReference type="ARBA" id="ARBA00023242"/>
    </source>
</evidence>
<dbReference type="AlphaFoldDB" id="A0A401S579"/>
<gene>
    <name evidence="9" type="ORF">chiPu_0003964</name>
</gene>
<dbReference type="OrthoDB" id="444945at2759"/>
<feature type="compositionally biased region" description="Basic and acidic residues" evidence="7">
    <location>
        <begin position="61"/>
        <end position="88"/>
    </location>
</feature>
<dbReference type="Gene3D" id="1.10.1580.10">
    <property type="match status" value="1"/>
</dbReference>
<dbReference type="FunFam" id="3.40.50.300:FF:000493">
    <property type="entry name" value="Guanine nucleotide-binding protein-like 3-like protein"/>
    <property type="match status" value="1"/>
</dbReference>
<feature type="compositionally biased region" description="Basic and acidic residues" evidence="7">
    <location>
        <begin position="96"/>
        <end position="106"/>
    </location>
</feature>
<evidence type="ECO:0000256" key="2">
    <source>
        <dbReference type="ARBA" id="ARBA00016532"/>
    </source>
</evidence>
<feature type="region of interest" description="Disordered" evidence="7">
    <location>
        <begin position="1"/>
        <end position="126"/>
    </location>
</feature>
<dbReference type="PRINTS" id="PR00326">
    <property type="entry name" value="GTP1OBG"/>
</dbReference>
<dbReference type="Proteomes" id="UP000287033">
    <property type="component" value="Unassembled WGS sequence"/>
</dbReference>
<keyword evidence="3" id="KW-0547">Nucleotide-binding</keyword>
<dbReference type="InterPro" id="IPR006073">
    <property type="entry name" value="GTP-bd"/>
</dbReference>
<dbReference type="InterPro" id="IPR030378">
    <property type="entry name" value="G_CP_dom"/>
</dbReference>
<feature type="compositionally biased region" description="Basic residues" evidence="7">
    <location>
        <begin position="1"/>
        <end position="47"/>
    </location>
</feature>
<dbReference type="OMA" id="FKLDGLW"/>
<dbReference type="CDD" id="cd04178">
    <property type="entry name" value="Nucleostemin_like"/>
    <property type="match status" value="1"/>
</dbReference>
<protein>
    <recommendedName>
        <fullName evidence="2">Guanine nucleotide-binding protein-like 3</fullName>
    </recommendedName>
</protein>
<sequence>MKRPKLKKASKRLTCHKRFKIQRKIREHKRKVRKEAKKRGNKSKKSRKDPGVPNSAPFKEAVLREAEQRKQSLEELKQKQKLARQKEVAKKRKLEAKKDPEINEKQQKKKLANLENKSSGRSPCSELNKVLDTSDVVLEVLDARDPLGYRCPQVEQGVLQSEGKKQLVLVLNKIDLVPKENAEKWLRYLENEFPVVVFKSSAQLQDRTMGQKRISKLNTSIEISHGNTCAGDESFIKLLLSYCKKRNLTSIKVGVVGFPNVGKSSIINSLKKLRACNVGQVRGLTKCIQEVLIDKQIKILDSPSIIASASNSAVALSLRNIVDVEALENPTSVVEPILKNCNKQQVMLQYNVPNFRTSLEFLTLLAQKRSMLKKGGIPDIEKTAKLILYDWSGAKVSYYTVPPEIHKLPNYITPKLVEEAKRGFNAAELNNHNENTLKGVKCPNMASSILFQSTGSTNGLITGANVGEELQNQERNEGNNSVDRENSEAAHFEKDKNEKVKADGDTTAKTLQIKRMKNKLESEKIADPIQKPISVDPSCGTPVEDAYDFNTDYVEDLSPMPIS</sequence>
<evidence type="ECO:0000313" key="9">
    <source>
        <dbReference type="EMBL" id="GCC25553.1"/>
    </source>
</evidence>
<dbReference type="Gene3D" id="3.40.50.300">
    <property type="entry name" value="P-loop containing nucleotide triphosphate hydrolases"/>
    <property type="match status" value="1"/>
</dbReference>
<dbReference type="InterPro" id="IPR023179">
    <property type="entry name" value="GTP-bd_ortho_bundle_sf"/>
</dbReference>
<dbReference type="PANTHER" id="PTHR11089:SF11">
    <property type="entry name" value="GUANINE NUCLEOTIDE-BINDING PROTEIN-LIKE 3"/>
    <property type="match status" value="1"/>
</dbReference>
<dbReference type="GO" id="GO:0005525">
    <property type="term" value="F:GTP binding"/>
    <property type="evidence" value="ECO:0007669"/>
    <property type="project" value="UniProtKB-KW"/>
</dbReference>